<organism evidence="4 5">
    <name type="scientific">Aspergillus versicolor CBS 583.65</name>
    <dbReference type="NCBI Taxonomy" id="1036611"/>
    <lineage>
        <taxon>Eukaryota</taxon>
        <taxon>Fungi</taxon>
        <taxon>Dikarya</taxon>
        <taxon>Ascomycota</taxon>
        <taxon>Pezizomycotina</taxon>
        <taxon>Eurotiomycetes</taxon>
        <taxon>Eurotiomycetidae</taxon>
        <taxon>Eurotiales</taxon>
        <taxon>Aspergillaceae</taxon>
        <taxon>Aspergillus</taxon>
        <taxon>Aspergillus subgen. Nidulantes</taxon>
    </lineage>
</organism>
<dbReference type="STRING" id="1036611.A0A1L9Q3A0"/>
<evidence type="ECO:0000313" key="4">
    <source>
        <dbReference type="EMBL" id="OJJ08245.1"/>
    </source>
</evidence>
<keyword evidence="1" id="KW-0479">Metal-binding</keyword>
<evidence type="ECO:0000313" key="5">
    <source>
        <dbReference type="Proteomes" id="UP000184073"/>
    </source>
</evidence>
<dbReference type="Gene3D" id="3.30.160.60">
    <property type="entry name" value="Classic Zinc Finger"/>
    <property type="match status" value="2"/>
</dbReference>
<dbReference type="InterPro" id="IPR036236">
    <property type="entry name" value="Znf_C2H2_sf"/>
</dbReference>
<proteinExistence type="predicted"/>
<protein>
    <recommendedName>
        <fullName evidence="3">C2H2-type domain-containing protein</fullName>
    </recommendedName>
</protein>
<dbReference type="EMBL" id="KV878139">
    <property type="protein sequence ID" value="OJJ08245.1"/>
    <property type="molecule type" value="Genomic_DNA"/>
</dbReference>
<dbReference type="PROSITE" id="PS50157">
    <property type="entry name" value="ZINC_FINGER_C2H2_2"/>
    <property type="match status" value="1"/>
</dbReference>
<accession>A0A1L9Q3A0</accession>
<reference evidence="5" key="1">
    <citation type="journal article" date="2017" name="Genome Biol.">
        <title>Comparative genomics reveals high biological diversity and specific adaptations in the industrially and medically important fungal genus Aspergillus.</title>
        <authorList>
            <person name="de Vries R.P."/>
            <person name="Riley R."/>
            <person name="Wiebenga A."/>
            <person name="Aguilar-Osorio G."/>
            <person name="Amillis S."/>
            <person name="Uchima C.A."/>
            <person name="Anderluh G."/>
            <person name="Asadollahi M."/>
            <person name="Askin M."/>
            <person name="Barry K."/>
            <person name="Battaglia E."/>
            <person name="Bayram O."/>
            <person name="Benocci T."/>
            <person name="Braus-Stromeyer S.A."/>
            <person name="Caldana C."/>
            <person name="Canovas D."/>
            <person name="Cerqueira G.C."/>
            <person name="Chen F."/>
            <person name="Chen W."/>
            <person name="Choi C."/>
            <person name="Clum A."/>
            <person name="Dos Santos R.A."/>
            <person name="Damasio A.R."/>
            <person name="Diallinas G."/>
            <person name="Emri T."/>
            <person name="Fekete E."/>
            <person name="Flipphi M."/>
            <person name="Freyberg S."/>
            <person name="Gallo A."/>
            <person name="Gournas C."/>
            <person name="Habgood R."/>
            <person name="Hainaut M."/>
            <person name="Harispe M.L."/>
            <person name="Henrissat B."/>
            <person name="Hilden K.S."/>
            <person name="Hope R."/>
            <person name="Hossain A."/>
            <person name="Karabika E."/>
            <person name="Karaffa L."/>
            <person name="Karanyi Z."/>
            <person name="Krasevec N."/>
            <person name="Kuo A."/>
            <person name="Kusch H."/>
            <person name="LaButti K."/>
            <person name="Lagendijk E.L."/>
            <person name="Lapidus A."/>
            <person name="Levasseur A."/>
            <person name="Lindquist E."/>
            <person name="Lipzen A."/>
            <person name="Logrieco A.F."/>
            <person name="MacCabe A."/>
            <person name="Maekelae M.R."/>
            <person name="Malavazi I."/>
            <person name="Melin P."/>
            <person name="Meyer V."/>
            <person name="Mielnichuk N."/>
            <person name="Miskei M."/>
            <person name="Molnar A.P."/>
            <person name="Mule G."/>
            <person name="Ngan C.Y."/>
            <person name="Orejas M."/>
            <person name="Orosz E."/>
            <person name="Ouedraogo J.P."/>
            <person name="Overkamp K.M."/>
            <person name="Park H.-S."/>
            <person name="Perrone G."/>
            <person name="Piumi F."/>
            <person name="Punt P.J."/>
            <person name="Ram A.F."/>
            <person name="Ramon A."/>
            <person name="Rauscher S."/>
            <person name="Record E."/>
            <person name="Riano-Pachon D.M."/>
            <person name="Robert V."/>
            <person name="Roehrig J."/>
            <person name="Ruller R."/>
            <person name="Salamov A."/>
            <person name="Salih N.S."/>
            <person name="Samson R.A."/>
            <person name="Sandor E."/>
            <person name="Sanguinetti M."/>
            <person name="Schuetze T."/>
            <person name="Sepcic K."/>
            <person name="Shelest E."/>
            <person name="Sherlock G."/>
            <person name="Sophianopoulou V."/>
            <person name="Squina F.M."/>
            <person name="Sun H."/>
            <person name="Susca A."/>
            <person name="Todd R.B."/>
            <person name="Tsang A."/>
            <person name="Unkles S.E."/>
            <person name="van de Wiele N."/>
            <person name="van Rossen-Uffink D."/>
            <person name="Oliveira J.V."/>
            <person name="Vesth T.C."/>
            <person name="Visser J."/>
            <person name="Yu J.-H."/>
            <person name="Zhou M."/>
            <person name="Andersen M.R."/>
            <person name="Archer D.B."/>
            <person name="Baker S.E."/>
            <person name="Benoit I."/>
            <person name="Brakhage A.A."/>
            <person name="Braus G.H."/>
            <person name="Fischer R."/>
            <person name="Frisvad J.C."/>
            <person name="Goldman G.H."/>
            <person name="Houbraken J."/>
            <person name="Oakley B."/>
            <person name="Pocsi I."/>
            <person name="Scazzocchio C."/>
            <person name="Seiboth B."/>
            <person name="vanKuyk P.A."/>
            <person name="Wortman J."/>
            <person name="Dyer P.S."/>
            <person name="Grigoriev I.V."/>
        </authorList>
    </citation>
    <scope>NUCLEOTIDE SEQUENCE [LARGE SCALE GENOMIC DNA]</scope>
    <source>
        <strain evidence="5">CBS 583.65</strain>
    </source>
</reference>
<dbReference type="InterPro" id="IPR013087">
    <property type="entry name" value="Znf_C2H2_type"/>
</dbReference>
<feature type="region of interest" description="Disordered" evidence="2">
    <location>
        <begin position="136"/>
        <end position="158"/>
    </location>
</feature>
<dbReference type="Proteomes" id="UP000184073">
    <property type="component" value="Unassembled WGS sequence"/>
</dbReference>
<evidence type="ECO:0000259" key="3">
    <source>
        <dbReference type="PROSITE" id="PS50157"/>
    </source>
</evidence>
<dbReference type="OrthoDB" id="4510535at2759"/>
<dbReference type="AlphaFoldDB" id="A0A1L9Q3A0"/>
<feature type="domain" description="C2H2-type" evidence="3">
    <location>
        <begin position="195"/>
        <end position="225"/>
    </location>
</feature>
<dbReference type="GeneID" id="63734134"/>
<evidence type="ECO:0000256" key="1">
    <source>
        <dbReference type="PROSITE-ProRule" id="PRU00042"/>
    </source>
</evidence>
<keyword evidence="1" id="KW-0863">Zinc-finger</keyword>
<name>A0A1L9Q3A0_ASPVE</name>
<sequence length="232" mass="26276">MPLDAVESSAYSGPMTGNYDMQLDPIQAAPYSWLHTYNSMPWHANVVPEYQSTQTTSFQPNGYTTCAPPSSVPSMMPQHEPFRFVSERFPPTEEAPTQGPEALGANRDNNAASRCEWRDCSFPGTFARTGDLKRHVKKEHIDTQSHTSRGVRPRRDKPELPECGWTGCTYNKRTFRRLPDLERHVYKMHIEPGMYPCLVDGCGKVYNRSDTLNNHYKSSHNPQGLSSHSSSH</sequence>
<dbReference type="PROSITE" id="PS00028">
    <property type="entry name" value="ZINC_FINGER_C2H2_1"/>
    <property type="match status" value="1"/>
</dbReference>
<dbReference type="RefSeq" id="XP_040674007.1">
    <property type="nucleotide sequence ID" value="XM_040818623.1"/>
</dbReference>
<gene>
    <name evidence="4" type="ORF">ASPVEDRAFT_89475</name>
</gene>
<dbReference type="Pfam" id="PF00096">
    <property type="entry name" value="zf-C2H2"/>
    <property type="match status" value="1"/>
</dbReference>
<keyword evidence="5" id="KW-1185">Reference proteome</keyword>
<dbReference type="SMART" id="SM00355">
    <property type="entry name" value="ZnF_C2H2"/>
    <property type="match status" value="3"/>
</dbReference>
<keyword evidence="1" id="KW-0862">Zinc</keyword>
<dbReference type="SUPFAM" id="SSF57667">
    <property type="entry name" value="beta-beta-alpha zinc fingers"/>
    <property type="match status" value="1"/>
</dbReference>
<evidence type="ECO:0000256" key="2">
    <source>
        <dbReference type="SAM" id="MobiDB-lite"/>
    </source>
</evidence>
<dbReference type="VEuPathDB" id="FungiDB:ASPVEDRAFT_89475"/>
<feature type="region of interest" description="Disordered" evidence="2">
    <location>
        <begin position="213"/>
        <end position="232"/>
    </location>
</feature>
<dbReference type="GO" id="GO:0008270">
    <property type="term" value="F:zinc ion binding"/>
    <property type="evidence" value="ECO:0007669"/>
    <property type="project" value="UniProtKB-KW"/>
</dbReference>